<evidence type="ECO:0000259" key="2">
    <source>
        <dbReference type="Pfam" id="PF00438"/>
    </source>
</evidence>
<dbReference type="GO" id="GO:0005524">
    <property type="term" value="F:ATP binding"/>
    <property type="evidence" value="ECO:0007669"/>
    <property type="project" value="InterPro"/>
</dbReference>
<feature type="domain" description="S-adenosylmethionine synthetase N-terminal" evidence="2">
    <location>
        <begin position="4"/>
        <end position="101"/>
    </location>
</feature>
<dbReference type="Proteomes" id="UP000537890">
    <property type="component" value="Unassembled WGS sequence"/>
</dbReference>
<protein>
    <recommendedName>
        <fullName evidence="2">S-adenosylmethionine synthetase N-terminal domain-containing protein</fullName>
    </recommendedName>
</protein>
<gene>
    <name evidence="3" type="ORF">H0A75_06215</name>
</gene>
<dbReference type="InterPro" id="IPR022636">
    <property type="entry name" value="S-AdoMet_synthetase_sfam"/>
</dbReference>
<dbReference type="PANTHER" id="PTHR11964">
    <property type="entry name" value="S-ADENOSYLMETHIONINE SYNTHETASE"/>
    <property type="match status" value="1"/>
</dbReference>
<dbReference type="AlphaFoldDB" id="A0A7Z0MP13"/>
<sequence length="110" mass="11772">MSNNYIFTSESVSEGHPDKVADQISDAILDSLLAQDPKSRVACETLVKTGMVIIAGEITTDAWVDTEEVVRGVVKEIGYNSSEIGFDYESCAVLNAIGKQSVDIVSVLCA</sequence>
<dbReference type="Pfam" id="PF00438">
    <property type="entry name" value="S-AdoMet_synt_N"/>
    <property type="match status" value="1"/>
</dbReference>
<evidence type="ECO:0000256" key="1">
    <source>
        <dbReference type="ARBA" id="ARBA00022723"/>
    </source>
</evidence>
<reference evidence="3 4" key="1">
    <citation type="submission" date="2020-05" db="EMBL/GenBank/DDBJ databases">
        <title>Horizontal transmission and recombination maintain forever young bacterial symbiont genomes.</title>
        <authorList>
            <person name="Russell S.L."/>
            <person name="Pepper-Tunick E."/>
            <person name="Svedberg J."/>
            <person name="Byrne A."/>
            <person name="Ruelas Castillo J."/>
            <person name="Vollmers C."/>
            <person name="Beinart R.A."/>
            <person name="Corbett-Detig R."/>
        </authorList>
    </citation>
    <scope>NUCLEOTIDE SEQUENCE [LARGE SCALE GENOMIC DNA]</scope>
    <source>
        <strain evidence="3">4727-3</strain>
    </source>
</reference>
<comment type="caution">
    <text evidence="3">The sequence shown here is derived from an EMBL/GenBank/DDBJ whole genome shotgun (WGS) entry which is preliminary data.</text>
</comment>
<dbReference type="InterPro" id="IPR022628">
    <property type="entry name" value="S-AdoMet_synt_N"/>
</dbReference>
<dbReference type="SUPFAM" id="SSF55973">
    <property type="entry name" value="S-adenosylmethionine synthetase"/>
    <property type="match status" value="1"/>
</dbReference>
<evidence type="ECO:0000313" key="3">
    <source>
        <dbReference type="EMBL" id="NYT47219.1"/>
    </source>
</evidence>
<evidence type="ECO:0000313" key="4">
    <source>
        <dbReference type="Proteomes" id="UP000537890"/>
    </source>
</evidence>
<dbReference type="EMBL" id="JACCHS010000106">
    <property type="protein sequence ID" value="NYT47219.1"/>
    <property type="molecule type" value="Genomic_DNA"/>
</dbReference>
<proteinExistence type="predicted"/>
<keyword evidence="1" id="KW-0479">Metal-binding</keyword>
<dbReference type="GO" id="GO:0004478">
    <property type="term" value="F:methionine adenosyltransferase activity"/>
    <property type="evidence" value="ECO:0007669"/>
    <property type="project" value="InterPro"/>
</dbReference>
<organism evidence="3 4">
    <name type="scientific">Candidatus Methanofishera endochildressiae</name>
    <dbReference type="NCBI Taxonomy" id="2738884"/>
    <lineage>
        <taxon>Bacteria</taxon>
        <taxon>Pseudomonadati</taxon>
        <taxon>Pseudomonadota</taxon>
        <taxon>Gammaproteobacteria</taxon>
        <taxon>Candidatus Methanofishera</taxon>
    </lineage>
</organism>
<dbReference type="InterPro" id="IPR002133">
    <property type="entry name" value="S-AdoMet_synthetase"/>
</dbReference>
<accession>A0A7Z0MP13</accession>
<dbReference type="Gene3D" id="3.30.300.10">
    <property type="match status" value="1"/>
</dbReference>
<dbReference type="GO" id="GO:0006556">
    <property type="term" value="P:S-adenosylmethionine biosynthetic process"/>
    <property type="evidence" value="ECO:0007669"/>
    <property type="project" value="InterPro"/>
</dbReference>
<name>A0A7Z0MP13_9GAMM</name>
<dbReference type="GO" id="GO:0046872">
    <property type="term" value="F:metal ion binding"/>
    <property type="evidence" value="ECO:0007669"/>
    <property type="project" value="UniProtKB-KW"/>
</dbReference>